<dbReference type="Proteomes" id="UP001168877">
    <property type="component" value="Unassembled WGS sequence"/>
</dbReference>
<organism evidence="2 3">
    <name type="scientific">Acer saccharum</name>
    <name type="common">Sugar maple</name>
    <dbReference type="NCBI Taxonomy" id="4024"/>
    <lineage>
        <taxon>Eukaryota</taxon>
        <taxon>Viridiplantae</taxon>
        <taxon>Streptophyta</taxon>
        <taxon>Embryophyta</taxon>
        <taxon>Tracheophyta</taxon>
        <taxon>Spermatophyta</taxon>
        <taxon>Magnoliopsida</taxon>
        <taxon>eudicotyledons</taxon>
        <taxon>Gunneridae</taxon>
        <taxon>Pentapetalae</taxon>
        <taxon>rosids</taxon>
        <taxon>malvids</taxon>
        <taxon>Sapindales</taxon>
        <taxon>Sapindaceae</taxon>
        <taxon>Hippocastanoideae</taxon>
        <taxon>Acereae</taxon>
        <taxon>Acer</taxon>
    </lineage>
</organism>
<accession>A0AA39RST2</accession>
<dbReference type="EMBL" id="JAUESC010000384">
    <property type="protein sequence ID" value="KAK0580546.1"/>
    <property type="molecule type" value="Genomic_DNA"/>
</dbReference>
<dbReference type="InterPro" id="IPR012337">
    <property type="entry name" value="RNaseH-like_sf"/>
</dbReference>
<proteinExistence type="predicted"/>
<evidence type="ECO:0000256" key="1">
    <source>
        <dbReference type="SAM" id="Phobius"/>
    </source>
</evidence>
<protein>
    <submittedName>
        <fullName evidence="2">Uncharacterized protein</fullName>
    </submittedName>
</protein>
<evidence type="ECO:0000313" key="2">
    <source>
        <dbReference type="EMBL" id="KAK0580546.1"/>
    </source>
</evidence>
<feature type="transmembrane region" description="Helical" evidence="1">
    <location>
        <begin position="234"/>
        <end position="254"/>
    </location>
</feature>
<keyword evidence="1" id="KW-1133">Transmembrane helix</keyword>
<keyword evidence="3" id="KW-1185">Reference proteome</keyword>
<keyword evidence="1" id="KW-0472">Membrane</keyword>
<evidence type="ECO:0000313" key="3">
    <source>
        <dbReference type="Proteomes" id="UP001168877"/>
    </source>
</evidence>
<dbReference type="AlphaFoldDB" id="A0AA39RST2"/>
<keyword evidence="1" id="KW-0812">Transmembrane</keyword>
<dbReference type="SUPFAM" id="SSF53098">
    <property type="entry name" value="Ribonuclease H-like"/>
    <property type="match status" value="1"/>
</dbReference>
<sequence>MKATVRRARNRIKCLVGSDKNWHDSFRGIETIVLDHFDGLFHTSSPSQNVIGEVLASVNPKLSSPIASESCESPSREEDVAEIDEAIHSTEFWTRCKKVVQVLRSLFRYLEFIDDYGSTFGYLYEASNRTEEAIKQLCDGDDQTNCEMIFKPFKDWKRRAIKPVHAAAAFLNPAYFCSENFIEDIDEMQEGLQHLRGVWVLFGRQAAVDVVVDFRNGGCRVWVLFGSRRWLDLGMVRVVFWFWFCLAAAVVVSLEF</sequence>
<gene>
    <name evidence="2" type="ORF">LWI29_003124</name>
</gene>
<name>A0AA39RST2_ACESA</name>
<comment type="caution">
    <text evidence="2">The sequence shown here is derived from an EMBL/GenBank/DDBJ whole genome shotgun (WGS) entry which is preliminary data.</text>
</comment>
<reference evidence="2" key="1">
    <citation type="journal article" date="2022" name="Plant J.">
        <title>Strategies of tolerance reflected in two North American maple genomes.</title>
        <authorList>
            <person name="McEvoy S.L."/>
            <person name="Sezen U.U."/>
            <person name="Trouern-Trend A."/>
            <person name="McMahon S.M."/>
            <person name="Schaberg P.G."/>
            <person name="Yang J."/>
            <person name="Wegrzyn J.L."/>
            <person name="Swenson N.G."/>
        </authorList>
    </citation>
    <scope>NUCLEOTIDE SEQUENCE</scope>
    <source>
        <strain evidence="2">NS2018</strain>
    </source>
</reference>
<reference evidence="2" key="2">
    <citation type="submission" date="2023-06" db="EMBL/GenBank/DDBJ databases">
        <authorList>
            <person name="Swenson N.G."/>
            <person name="Wegrzyn J.L."/>
            <person name="Mcevoy S.L."/>
        </authorList>
    </citation>
    <scope>NUCLEOTIDE SEQUENCE</scope>
    <source>
        <strain evidence="2">NS2018</strain>
        <tissue evidence="2">Leaf</tissue>
    </source>
</reference>